<dbReference type="OrthoDB" id="6426109at2759"/>
<dbReference type="SUPFAM" id="SSF46689">
    <property type="entry name" value="Homeodomain-like"/>
    <property type="match status" value="1"/>
</dbReference>
<feature type="non-terminal residue" evidence="4">
    <location>
        <position position="142"/>
    </location>
</feature>
<evidence type="ECO:0000313" key="5">
    <source>
        <dbReference type="Proteomes" id="UP000054359"/>
    </source>
</evidence>
<keyword evidence="2" id="KW-0238">DNA-binding</keyword>
<dbReference type="PANTHER" id="PTHR19303">
    <property type="entry name" value="TRANSPOSON"/>
    <property type="match status" value="1"/>
</dbReference>
<evidence type="ECO:0000259" key="3">
    <source>
        <dbReference type="PROSITE" id="PS51253"/>
    </source>
</evidence>
<dbReference type="SMART" id="SM00674">
    <property type="entry name" value="CENPB"/>
    <property type="match status" value="1"/>
</dbReference>
<dbReference type="InterPro" id="IPR006600">
    <property type="entry name" value="HTH_CenpB_DNA-bd_dom"/>
</dbReference>
<keyword evidence="5" id="KW-1185">Reference proteome</keyword>
<name>A0A087UED9_STEMI</name>
<evidence type="ECO:0000256" key="1">
    <source>
        <dbReference type="ARBA" id="ARBA00004123"/>
    </source>
</evidence>
<evidence type="ECO:0000256" key="2">
    <source>
        <dbReference type="ARBA" id="ARBA00023125"/>
    </source>
</evidence>
<sequence length="142" mass="16842">MIEWVRQRHSKGVPLAGPMLMAQAKLFREGMNLNTECTYSTGWLTKFKNRHGIRQKFQVKKIQLILEQMNSLNSLQVNNYLQNKFTTLMKLVFSVNMYHEIPRQPLQKRVQLMSKGPSLDTVEMEERVVFCDLLDRERVWCH</sequence>
<dbReference type="GO" id="GO:0005634">
    <property type="term" value="C:nucleus"/>
    <property type="evidence" value="ECO:0007669"/>
    <property type="project" value="UniProtKB-SubCell"/>
</dbReference>
<feature type="domain" description="HTH CENPB-type" evidence="3">
    <location>
        <begin position="1"/>
        <end position="57"/>
    </location>
</feature>
<dbReference type="PANTHER" id="PTHR19303:SF16">
    <property type="entry name" value="JERKY PROTEIN HOMOLOG-LIKE"/>
    <property type="match status" value="1"/>
</dbReference>
<reference evidence="4 5" key="1">
    <citation type="submission" date="2013-11" db="EMBL/GenBank/DDBJ databases">
        <title>Genome sequencing of Stegodyphus mimosarum.</title>
        <authorList>
            <person name="Bechsgaard J."/>
        </authorList>
    </citation>
    <scope>NUCLEOTIDE SEQUENCE [LARGE SCALE GENOMIC DNA]</scope>
</reference>
<protein>
    <submittedName>
        <fullName evidence="4">Jerky protein-like protein</fullName>
    </submittedName>
</protein>
<evidence type="ECO:0000313" key="4">
    <source>
        <dbReference type="EMBL" id="KFM75728.1"/>
    </source>
</evidence>
<gene>
    <name evidence="4" type="ORF">X975_09948</name>
</gene>
<dbReference type="EMBL" id="KK119449">
    <property type="protein sequence ID" value="KFM75728.1"/>
    <property type="molecule type" value="Genomic_DNA"/>
</dbReference>
<dbReference type="InterPro" id="IPR050863">
    <property type="entry name" value="CenT-Element_Derived"/>
</dbReference>
<proteinExistence type="predicted"/>
<dbReference type="GO" id="GO:0003677">
    <property type="term" value="F:DNA binding"/>
    <property type="evidence" value="ECO:0007669"/>
    <property type="project" value="UniProtKB-KW"/>
</dbReference>
<dbReference type="Proteomes" id="UP000054359">
    <property type="component" value="Unassembled WGS sequence"/>
</dbReference>
<organism evidence="4 5">
    <name type="scientific">Stegodyphus mimosarum</name>
    <name type="common">African social velvet spider</name>
    <dbReference type="NCBI Taxonomy" id="407821"/>
    <lineage>
        <taxon>Eukaryota</taxon>
        <taxon>Metazoa</taxon>
        <taxon>Ecdysozoa</taxon>
        <taxon>Arthropoda</taxon>
        <taxon>Chelicerata</taxon>
        <taxon>Arachnida</taxon>
        <taxon>Araneae</taxon>
        <taxon>Araneomorphae</taxon>
        <taxon>Entelegynae</taxon>
        <taxon>Eresoidea</taxon>
        <taxon>Eresidae</taxon>
        <taxon>Stegodyphus</taxon>
    </lineage>
</organism>
<comment type="subcellular location">
    <subcellularLocation>
        <location evidence="1">Nucleus</location>
    </subcellularLocation>
</comment>
<dbReference type="PROSITE" id="PS51253">
    <property type="entry name" value="HTH_CENPB"/>
    <property type="match status" value="1"/>
</dbReference>
<dbReference type="AlphaFoldDB" id="A0A087UED9"/>
<dbReference type="InterPro" id="IPR009057">
    <property type="entry name" value="Homeodomain-like_sf"/>
</dbReference>
<dbReference type="Pfam" id="PF03221">
    <property type="entry name" value="HTH_Tnp_Tc5"/>
    <property type="match status" value="1"/>
</dbReference>
<dbReference type="STRING" id="407821.A0A087UED9"/>
<accession>A0A087UED9</accession>
<dbReference type="Gene3D" id="1.10.10.60">
    <property type="entry name" value="Homeodomain-like"/>
    <property type="match status" value="1"/>
</dbReference>